<dbReference type="OMA" id="LCWHERN"/>
<evidence type="ECO:0000256" key="7">
    <source>
        <dbReference type="ARBA" id="ARBA00024340"/>
    </source>
</evidence>
<proteinExistence type="inferred from homology"/>
<evidence type="ECO:0000256" key="6">
    <source>
        <dbReference type="ARBA" id="ARBA00023136"/>
    </source>
</evidence>
<evidence type="ECO:0000313" key="10">
    <source>
        <dbReference type="Proteomes" id="UP000238479"/>
    </source>
</evidence>
<dbReference type="Pfam" id="PF08137">
    <property type="entry name" value="DVL"/>
    <property type="match status" value="1"/>
</dbReference>
<feature type="region of interest" description="Disordered" evidence="8">
    <location>
        <begin position="1"/>
        <end position="27"/>
    </location>
</feature>
<evidence type="ECO:0000256" key="1">
    <source>
        <dbReference type="ARBA" id="ARBA00004162"/>
    </source>
</evidence>
<keyword evidence="3" id="KW-1003">Cell membrane</keyword>
<protein>
    <recommendedName>
        <fullName evidence="11">DVL</fullName>
    </recommendedName>
</protein>
<keyword evidence="4" id="KW-0812">Transmembrane</keyword>
<dbReference type="EMBL" id="PDCK01000041">
    <property type="protein sequence ID" value="PRQ43587.1"/>
    <property type="molecule type" value="Genomic_DNA"/>
</dbReference>
<evidence type="ECO:0000256" key="4">
    <source>
        <dbReference type="ARBA" id="ARBA00022692"/>
    </source>
</evidence>
<keyword evidence="2" id="KW-0217">Developmental protein</keyword>
<keyword evidence="5" id="KW-1133">Transmembrane helix</keyword>
<gene>
    <name evidence="9" type="ORF">RchiOBHm_Chr3g0470051</name>
</gene>
<accession>A0A2P6RAY7</accession>
<evidence type="ECO:0008006" key="11">
    <source>
        <dbReference type="Google" id="ProtNLM"/>
    </source>
</evidence>
<evidence type="ECO:0000256" key="2">
    <source>
        <dbReference type="ARBA" id="ARBA00022473"/>
    </source>
</evidence>
<dbReference type="AlphaFoldDB" id="A0A2P6RAY7"/>
<dbReference type="OrthoDB" id="784420at2759"/>
<comment type="caution">
    <text evidence="9">The sequence shown here is derived from an EMBL/GenBank/DDBJ whole genome shotgun (WGS) entry which is preliminary data.</text>
</comment>
<dbReference type="InterPro" id="IPR012552">
    <property type="entry name" value="DVL"/>
</dbReference>
<evidence type="ECO:0000256" key="3">
    <source>
        <dbReference type="ARBA" id="ARBA00022475"/>
    </source>
</evidence>
<feature type="compositionally biased region" description="Polar residues" evidence="8">
    <location>
        <begin position="18"/>
        <end position="27"/>
    </location>
</feature>
<dbReference type="PANTHER" id="PTHR33102">
    <property type="entry name" value="DVL19-RELATED-RELATED"/>
    <property type="match status" value="1"/>
</dbReference>
<evidence type="ECO:0000256" key="5">
    <source>
        <dbReference type="ARBA" id="ARBA00022989"/>
    </source>
</evidence>
<dbReference type="GO" id="GO:0008285">
    <property type="term" value="P:negative regulation of cell population proliferation"/>
    <property type="evidence" value="ECO:0007669"/>
    <property type="project" value="InterPro"/>
</dbReference>
<dbReference type="STRING" id="74649.A0A2P6RAY7"/>
<evidence type="ECO:0000313" key="9">
    <source>
        <dbReference type="EMBL" id="PRQ43587.1"/>
    </source>
</evidence>
<dbReference type="InterPro" id="IPR051525">
    <property type="entry name" value="DVL_RTFL_regulatory"/>
</dbReference>
<evidence type="ECO:0000256" key="8">
    <source>
        <dbReference type="SAM" id="MobiDB-lite"/>
    </source>
</evidence>
<keyword evidence="10" id="KW-1185">Reference proteome</keyword>
<comment type="similarity">
    <text evidence="7">Belongs to the DVL/RTFL small polypeptides family.</text>
</comment>
<reference evidence="9 10" key="1">
    <citation type="journal article" date="2018" name="Nat. Genet.">
        <title>The Rosa genome provides new insights in the design of modern roses.</title>
        <authorList>
            <person name="Bendahmane M."/>
        </authorList>
    </citation>
    <scope>NUCLEOTIDE SEQUENCE [LARGE SCALE GENOMIC DNA]</scope>
    <source>
        <strain evidence="10">cv. Old Blush</strain>
    </source>
</reference>
<sequence length="72" mass="8164">MAMKESDSTTTTATTTASFNNSTGNLDNNGGCEPCRSFGQKCTHLMKKQRTKFYILRRCIAMLLCWHERNDP</sequence>
<organism evidence="9 10">
    <name type="scientific">Rosa chinensis</name>
    <name type="common">China rose</name>
    <dbReference type="NCBI Taxonomy" id="74649"/>
    <lineage>
        <taxon>Eukaryota</taxon>
        <taxon>Viridiplantae</taxon>
        <taxon>Streptophyta</taxon>
        <taxon>Embryophyta</taxon>
        <taxon>Tracheophyta</taxon>
        <taxon>Spermatophyta</taxon>
        <taxon>Magnoliopsida</taxon>
        <taxon>eudicotyledons</taxon>
        <taxon>Gunneridae</taxon>
        <taxon>Pentapetalae</taxon>
        <taxon>rosids</taxon>
        <taxon>fabids</taxon>
        <taxon>Rosales</taxon>
        <taxon>Rosaceae</taxon>
        <taxon>Rosoideae</taxon>
        <taxon>Rosoideae incertae sedis</taxon>
        <taxon>Rosa</taxon>
    </lineage>
</organism>
<comment type="subcellular location">
    <subcellularLocation>
        <location evidence="1">Cell membrane</location>
        <topology evidence="1">Single-pass membrane protein</topology>
    </subcellularLocation>
</comment>
<keyword evidence="6" id="KW-0472">Membrane</keyword>
<dbReference type="GO" id="GO:0048367">
    <property type="term" value="P:shoot system development"/>
    <property type="evidence" value="ECO:0007669"/>
    <property type="project" value="UniProtKB-ARBA"/>
</dbReference>
<dbReference type="Proteomes" id="UP000238479">
    <property type="component" value="Chromosome 3"/>
</dbReference>
<name>A0A2P6RAY7_ROSCH</name>
<dbReference type="Gramene" id="PRQ43587">
    <property type="protein sequence ID" value="PRQ43587"/>
    <property type="gene ID" value="RchiOBHm_Chr3g0470051"/>
</dbReference>
<dbReference type="GO" id="GO:0005886">
    <property type="term" value="C:plasma membrane"/>
    <property type="evidence" value="ECO:0007669"/>
    <property type="project" value="UniProtKB-SubCell"/>
</dbReference>